<dbReference type="InterPro" id="IPR029063">
    <property type="entry name" value="SAM-dependent_MTases_sf"/>
</dbReference>
<evidence type="ECO:0000313" key="7">
    <source>
        <dbReference type="EMBL" id="SJZ83230.1"/>
    </source>
</evidence>
<comment type="subcellular location">
    <subcellularLocation>
        <location evidence="6">Cytoplasm</location>
    </subcellularLocation>
</comment>
<keyword evidence="5 6" id="KW-0949">S-adenosyl-L-methionine</keyword>
<organism evidence="7 8">
    <name type="scientific">Eubacterium ruminantium</name>
    <dbReference type="NCBI Taxonomy" id="42322"/>
    <lineage>
        <taxon>Bacteria</taxon>
        <taxon>Bacillati</taxon>
        <taxon>Bacillota</taxon>
        <taxon>Clostridia</taxon>
        <taxon>Eubacteriales</taxon>
        <taxon>Eubacteriaceae</taxon>
        <taxon>Eubacterium</taxon>
    </lineage>
</organism>
<evidence type="ECO:0000256" key="6">
    <source>
        <dbReference type="HAMAP-Rule" id="MF_01007"/>
    </source>
</evidence>
<comment type="function">
    <text evidence="6">Specifically methylates the N4 position of cytidine in position 1402 (C1402) of 16S rRNA.</text>
</comment>
<comment type="similarity">
    <text evidence="1 6">Belongs to the methyltransferase superfamily. RsmH family.</text>
</comment>
<feature type="binding site" evidence="6">
    <location>
        <begin position="34"/>
        <end position="36"/>
    </location>
    <ligand>
        <name>S-adenosyl-L-methionine</name>
        <dbReference type="ChEBI" id="CHEBI:59789"/>
    </ligand>
</feature>
<dbReference type="AlphaFoldDB" id="A0A1T4NV55"/>
<dbReference type="EMBL" id="FUXA01000010">
    <property type="protein sequence ID" value="SJZ83230.1"/>
    <property type="molecule type" value="Genomic_DNA"/>
</dbReference>
<evidence type="ECO:0000256" key="1">
    <source>
        <dbReference type="ARBA" id="ARBA00010396"/>
    </source>
</evidence>
<keyword evidence="8" id="KW-1185">Reference proteome</keyword>
<evidence type="ECO:0000256" key="5">
    <source>
        <dbReference type="ARBA" id="ARBA00022691"/>
    </source>
</evidence>
<dbReference type="SUPFAM" id="SSF81799">
    <property type="entry name" value="Putative methyltransferase TM0872, insert domain"/>
    <property type="match status" value="1"/>
</dbReference>
<dbReference type="NCBIfam" id="TIGR00006">
    <property type="entry name" value="16S rRNA (cytosine(1402)-N(4))-methyltransferase RsmH"/>
    <property type="match status" value="1"/>
</dbReference>
<feature type="binding site" evidence="6">
    <location>
        <position position="109"/>
    </location>
    <ligand>
        <name>S-adenosyl-L-methionine</name>
        <dbReference type="ChEBI" id="CHEBI:59789"/>
    </ligand>
</feature>
<keyword evidence="3 6" id="KW-0489">Methyltransferase</keyword>
<sequence>MVEFSHIPVLLNEVIENLNIKEDGTYFDGTLGGGGHSGEILKRLGPNGRLIATDQDREAIESTKERLKDYSDKLTIVKSNFVNVDTILKDLGIEQLDGILLDLGVSSYQLDNKDRGFSYREDAPLDMRMDKDTGLTAADIVNDYEERDLARVIRDYGEDPFAQKIARAIVNAREEGRITTTFQLNDIIKSALPAKVLRKTGHPAKQTYQAIRIELNHELEVLEQALTKMIDLLAPGGRICIITFHSLEDRIVKNIFKTAMNPCICPPEFPVCVCGRKSKGTVITRKPIVPSEEELEINSRSKSSKLRVFEKAL</sequence>
<dbReference type="Proteomes" id="UP000189857">
    <property type="component" value="Unassembled WGS sequence"/>
</dbReference>
<dbReference type="SUPFAM" id="SSF53335">
    <property type="entry name" value="S-adenosyl-L-methionine-dependent methyltransferases"/>
    <property type="match status" value="1"/>
</dbReference>
<dbReference type="InterPro" id="IPR023397">
    <property type="entry name" value="SAM-dep_MeTrfase_MraW_recog"/>
</dbReference>
<evidence type="ECO:0000256" key="3">
    <source>
        <dbReference type="ARBA" id="ARBA00022603"/>
    </source>
</evidence>
<reference evidence="7 8" key="1">
    <citation type="submission" date="2017-02" db="EMBL/GenBank/DDBJ databases">
        <authorList>
            <person name="Peterson S.W."/>
        </authorList>
    </citation>
    <scope>NUCLEOTIDE SEQUENCE [LARGE SCALE GENOMIC DNA]</scope>
    <source>
        <strain evidence="7 8">ATCC 17233</strain>
    </source>
</reference>
<dbReference type="GO" id="GO:0070475">
    <property type="term" value="P:rRNA base methylation"/>
    <property type="evidence" value="ECO:0007669"/>
    <property type="project" value="UniProtKB-UniRule"/>
</dbReference>
<name>A0A1T4NV55_9FIRM</name>
<dbReference type="PANTHER" id="PTHR11265">
    <property type="entry name" value="S-ADENOSYL-METHYLTRANSFERASE MRAW"/>
    <property type="match status" value="1"/>
</dbReference>
<feature type="binding site" evidence="6">
    <location>
        <position position="54"/>
    </location>
    <ligand>
        <name>S-adenosyl-L-methionine</name>
        <dbReference type="ChEBI" id="CHEBI:59789"/>
    </ligand>
</feature>
<dbReference type="Pfam" id="PF01795">
    <property type="entry name" value="Methyltransf_5"/>
    <property type="match status" value="1"/>
</dbReference>
<feature type="binding site" evidence="6">
    <location>
        <position position="81"/>
    </location>
    <ligand>
        <name>S-adenosyl-L-methionine</name>
        <dbReference type="ChEBI" id="CHEBI:59789"/>
    </ligand>
</feature>
<comment type="catalytic activity">
    <reaction evidence="6">
        <text>cytidine(1402) in 16S rRNA + S-adenosyl-L-methionine = N(4)-methylcytidine(1402) in 16S rRNA + S-adenosyl-L-homocysteine + H(+)</text>
        <dbReference type="Rhea" id="RHEA:42928"/>
        <dbReference type="Rhea" id="RHEA-COMP:10286"/>
        <dbReference type="Rhea" id="RHEA-COMP:10287"/>
        <dbReference type="ChEBI" id="CHEBI:15378"/>
        <dbReference type="ChEBI" id="CHEBI:57856"/>
        <dbReference type="ChEBI" id="CHEBI:59789"/>
        <dbReference type="ChEBI" id="CHEBI:74506"/>
        <dbReference type="ChEBI" id="CHEBI:82748"/>
        <dbReference type="EC" id="2.1.1.199"/>
    </reaction>
</comment>
<dbReference type="PIRSF" id="PIRSF004486">
    <property type="entry name" value="MraW"/>
    <property type="match status" value="1"/>
</dbReference>
<keyword evidence="6" id="KW-0963">Cytoplasm</keyword>
<keyword evidence="4 6" id="KW-0808">Transferase</keyword>
<evidence type="ECO:0000256" key="2">
    <source>
        <dbReference type="ARBA" id="ARBA00022552"/>
    </source>
</evidence>
<dbReference type="PANTHER" id="PTHR11265:SF0">
    <property type="entry name" value="12S RRNA N4-METHYLCYTIDINE METHYLTRANSFERASE"/>
    <property type="match status" value="1"/>
</dbReference>
<dbReference type="Gene3D" id="3.40.50.150">
    <property type="entry name" value="Vaccinia Virus protein VP39"/>
    <property type="match status" value="1"/>
</dbReference>
<dbReference type="GO" id="GO:0005737">
    <property type="term" value="C:cytoplasm"/>
    <property type="evidence" value="ECO:0007669"/>
    <property type="project" value="UniProtKB-SubCell"/>
</dbReference>
<dbReference type="HAMAP" id="MF_01007">
    <property type="entry name" value="16SrRNA_methyltr_H"/>
    <property type="match status" value="1"/>
</dbReference>
<feature type="binding site" evidence="6">
    <location>
        <position position="102"/>
    </location>
    <ligand>
        <name>S-adenosyl-L-methionine</name>
        <dbReference type="ChEBI" id="CHEBI:59789"/>
    </ligand>
</feature>
<proteinExistence type="inferred from homology"/>
<dbReference type="InterPro" id="IPR002903">
    <property type="entry name" value="RsmH"/>
</dbReference>
<dbReference type="Gene3D" id="1.10.150.170">
    <property type="entry name" value="Putative methyltransferase TM0872, insert domain"/>
    <property type="match status" value="1"/>
</dbReference>
<dbReference type="GO" id="GO:0071424">
    <property type="term" value="F:rRNA (cytosine-N4-)-methyltransferase activity"/>
    <property type="evidence" value="ECO:0007669"/>
    <property type="project" value="UniProtKB-UniRule"/>
</dbReference>
<gene>
    <name evidence="6" type="primary">rsmH</name>
    <name evidence="7" type="ORF">SAMN02745110_01723</name>
</gene>
<protein>
    <recommendedName>
        <fullName evidence="6">Ribosomal RNA small subunit methyltransferase H</fullName>
        <ecNumber evidence="6">2.1.1.199</ecNumber>
    </recommendedName>
    <alternativeName>
        <fullName evidence="6">16S rRNA m(4)C1402 methyltransferase</fullName>
    </alternativeName>
    <alternativeName>
        <fullName evidence="6">rRNA (cytosine-N(4)-)-methyltransferase RsmH</fullName>
    </alternativeName>
</protein>
<evidence type="ECO:0000256" key="4">
    <source>
        <dbReference type="ARBA" id="ARBA00022679"/>
    </source>
</evidence>
<accession>A0A1T4NV55</accession>
<dbReference type="EC" id="2.1.1.199" evidence="6"/>
<evidence type="ECO:0000313" key="8">
    <source>
        <dbReference type="Proteomes" id="UP000189857"/>
    </source>
</evidence>
<keyword evidence="2 6" id="KW-0698">rRNA processing</keyword>